<reference evidence="2 3" key="1">
    <citation type="journal article" date="2018" name="PLoS Genet.">
        <title>Population sequencing reveals clonal diversity and ancestral inbreeding in the grapevine cultivar Chardonnay.</title>
        <authorList>
            <person name="Roach M.J."/>
            <person name="Johnson D.L."/>
            <person name="Bohlmann J."/>
            <person name="van Vuuren H.J."/>
            <person name="Jones S.J."/>
            <person name="Pretorius I.S."/>
            <person name="Schmidt S.A."/>
            <person name="Borneman A.R."/>
        </authorList>
    </citation>
    <scope>NUCLEOTIDE SEQUENCE [LARGE SCALE GENOMIC DNA]</scope>
    <source>
        <strain evidence="3">cv. Chardonnay</strain>
        <tissue evidence="2">Leaf</tissue>
    </source>
</reference>
<evidence type="ECO:0000313" key="3">
    <source>
        <dbReference type="Proteomes" id="UP000288805"/>
    </source>
</evidence>
<feature type="region of interest" description="Disordered" evidence="1">
    <location>
        <begin position="182"/>
        <end position="207"/>
    </location>
</feature>
<protein>
    <submittedName>
        <fullName evidence="2">Uncharacterized protein</fullName>
    </submittedName>
</protein>
<dbReference type="EMBL" id="QGNW01001056">
    <property type="protein sequence ID" value="RVW57376.1"/>
    <property type="molecule type" value="Genomic_DNA"/>
</dbReference>
<name>A0A438FBP6_VITVI</name>
<dbReference type="AlphaFoldDB" id="A0A438FBP6"/>
<evidence type="ECO:0000313" key="2">
    <source>
        <dbReference type="EMBL" id="RVW57376.1"/>
    </source>
</evidence>
<sequence length="207" mass="24205">MRRDERRRRFHDGLLKMLYPSPPPPSQVLSRAFSYFLPFTILILPKIQQEDGDKLLDISPKGLDDVDPEPDADDLKENSSSASDDDDECAPQKLTRAQRKRLRQKKLKETASCRRKLLGRSYLHQVAVILKINLQKFHIVRLMNSLVQWENLVMFSNFYRQHPTRRNQTKLKQRRMAKKLAREREKSSNMENCNEDGCPHSTDGSLT</sequence>
<comment type="caution">
    <text evidence="2">The sequence shown here is derived from an EMBL/GenBank/DDBJ whole genome shotgun (WGS) entry which is preliminary data.</text>
</comment>
<accession>A0A438FBP6</accession>
<feature type="compositionally biased region" description="Acidic residues" evidence="1">
    <location>
        <begin position="65"/>
        <end position="74"/>
    </location>
</feature>
<organism evidence="2 3">
    <name type="scientific">Vitis vinifera</name>
    <name type="common">Grape</name>
    <dbReference type="NCBI Taxonomy" id="29760"/>
    <lineage>
        <taxon>Eukaryota</taxon>
        <taxon>Viridiplantae</taxon>
        <taxon>Streptophyta</taxon>
        <taxon>Embryophyta</taxon>
        <taxon>Tracheophyta</taxon>
        <taxon>Spermatophyta</taxon>
        <taxon>Magnoliopsida</taxon>
        <taxon>eudicotyledons</taxon>
        <taxon>Gunneridae</taxon>
        <taxon>Pentapetalae</taxon>
        <taxon>rosids</taxon>
        <taxon>Vitales</taxon>
        <taxon>Vitaceae</taxon>
        <taxon>Viteae</taxon>
        <taxon>Vitis</taxon>
    </lineage>
</organism>
<gene>
    <name evidence="2" type="ORF">CK203_089557</name>
</gene>
<dbReference type="Proteomes" id="UP000288805">
    <property type="component" value="Unassembled WGS sequence"/>
</dbReference>
<proteinExistence type="predicted"/>
<evidence type="ECO:0000256" key="1">
    <source>
        <dbReference type="SAM" id="MobiDB-lite"/>
    </source>
</evidence>
<feature type="region of interest" description="Disordered" evidence="1">
    <location>
        <begin position="58"/>
        <end position="90"/>
    </location>
</feature>